<dbReference type="AlphaFoldDB" id="N0B0V1"/>
<proteinExistence type="predicted"/>
<keyword evidence="3" id="KW-1185">Reference proteome</keyword>
<protein>
    <submittedName>
        <fullName evidence="2">Uncharacterized protein</fullName>
    </submittedName>
</protein>
<name>N0B0V1_9HYPH</name>
<reference evidence="2 3" key="1">
    <citation type="journal article" date="2013" name="Genome Announc.">
        <title>Genome sequences for three denitrifying bacterial strains isolated from a uranium- and nitrate-contaminated subsurface environment.</title>
        <authorList>
            <person name="Venkatramanan R."/>
            <person name="Prakash O."/>
            <person name="Woyke T."/>
            <person name="Chain P."/>
            <person name="Goodwin L.A."/>
            <person name="Watson D."/>
            <person name="Brooks S."/>
            <person name="Kostka J.E."/>
            <person name="Green S.J."/>
        </authorList>
    </citation>
    <scope>NUCLEOTIDE SEQUENCE [LARGE SCALE GENOMIC DNA]</scope>
    <source>
        <strain evidence="2 3">1NES1</strain>
    </source>
</reference>
<evidence type="ECO:0000313" key="3">
    <source>
        <dbReference type="Proteomes" id="UP000005952"/>
    </source>
</evidence>
<organism evidence="2 3">
    <name type="scientific">Hyphomicrobium denitrificans 1NES1</name>
    <dbReference type="NCBI Taxonomy" id="670307"/>
    <lineage>
        <taxon>Bacteria</taxon>
        <taxon>Pseudomonadati</taxon>
        <taxon>Pseudomonadota</taxon>
        <taxon>Alphaproteobacteria</taxon>
        <taxon>Hyphomicrobiales</taxon>
        <taxon>Hyphomicrobiaceae</taxon>
        <taxon>Hyphomicrobium</taxon>
    </lineage>
</organism>
<dbReference type="HOGENOM" id="CLU_2699720_0_0_5"/>
<dbReference type="Proteomes" id="UP000005952">
    <property type="component" value="Chromosome"/>
</dbReference>
<dbReference type="KEGG" id="hdt:HYPDE_26993"/>
<feature type="region of interest" description="Disordered" evidence="1">
    <location>
        <begin position="1"/>
        <end position="23"/>
    </location>
</feature>
<accession>N0B0V1</accession>
<dbReference type="EMBL" id="CP005587">
    <property type="protein sequence ID" value="AGK57079.1"/>
    <property type="molecule type" value="Genomic_DNA"/>
</dbReference>
<evidence type="ECO:0000256" key="1">
    <source>
        <dbReference type="SAM" id="MobiDB-lite"/>
    </source>
</evidence>
<sequence>MTAADLARATLDSYPNEGRSLPAPAIEAAGRNHDSDRFTPLIVKAVQELKAANDNLEAMVASSAGCGRLLHRG</sequence>
<evidence type="ECO:0000313" key="2">
    <source>
        <dbReference type="EMBL" id="AGK57079.1"/>
    </source>
</evidence>
<gene>
    <name evidence="2" type="ORF">HYPDE_26993</name>
</gene>